<accession>A0A9D7SF37</accession>
<evidence type="ECO:0000313" key="4">
    <source>
        <dbReference type="EMBL" id="MBK9795357.1"/>
    </source>
</evidence>
<feature type="domain" description="4'-phosphopantetheinyl transferase" evidence="3">
    <location>
        <begin position="6"/>
        <end position="117"/>
    </location>
</feature>
<dbReference type="Gene3D" id="3.90.470.20">
    <property type="entry name" value="4'-phosphopantetheinyl transferase domain"/>
    <property type="match status" value="1"/>
</dbReference>
<keyword evidence="2" id="KW-0460">Magnesium</keyword>
<comment type="catalytic activity">
    <reaction evidence="2">
        <text>apo-[ACP] + CoA = holo-[ACP] + adenosine 3',5'-bisphosphate + H(+)</text>
        <dbReference type="Rhea" id="RHEA:12068"/>
        <dbReference type="Rhea" id="RHEA-COMP:9685"/>
        <dbReference type="Rhea" id="RHEA-COMP:9690"/>
        <dbReference type="ChEBI" id="CHEBI:15378"/>
        <dbReference type="ChEBI" id="CHEBI:29999"/>
        <dbReference type="ChEBI" id="CHEBI:57287"/>
        <dbReference type="ChEBI" id="CHEBI:58343"/>
        <dbReference type="ChEBI" id="CHEBI:64479"/>
        <dbReference type="EC" id="2.7.8.7"/>
    </reaction>
</comment>
<dbReference type="InterPro" id="IPR002582">
    <property type="entry name" value="ACPS"/>
</dbReference>
<feature type="binding site" evidence="2">
    <location>
        <position position="60"/>
    </location>
    <ligand>
        <name>Mg(2+)</name>
        <dbReference type="ChEBI" id="CHEBI:18420"/>
    </ligand>
</feature>
<keyword evidence="2" id="KW-0963">Cytoplasm</keyword>
<dbReference type="InterPro" id="IPR008278">
    <property type="entry name" value="4-PPantetheinyl_Trfase_dom"/>
</dbReference>
<comment type="cofactor">
    <cofactor evidence="2">
        <name>Mg(2+)</name>
        <dbReference type="ChEBI" id="CHEBI:18420"/>
    </cofactor>
</comment>
<dbReference type="GO" id="GO:0000287">
    <property type="term" value="F:magnesium ion binding"/>
    <property type="evidence" value="ECO:0007669"/>
    <property type="project" value="UniProtKB-UniRule"/>
</dbReference>
<comment type="similarity">
    <text evidence="2">Belongs to the P-Pant transferase superfamily. AcpS family.</text>
</comment>
<evidence type="ECO:0000259" key="3">
    <source>
        <dbReference type="Pfam" id="PF01648"/>
    </source>
</evidence>
<dbReference type="HAMAP" id="MF_00101">
    <property type="entry name" value="AcpS"/>
    <property type="match status" value="1"/>
</dbReference>
<evidence type="ECO:0000313" key="5">
    <source>
        <dbReference type="Proteomes" id="UP000886657"/>
    </source>
</evidence>
<dbReference type="SUPFAM" id="SSF56214">
    <property type="entry name" value="4'-phosphopantetheinyl transferase"/>
    <property type="match status" value="1"/>
</dbReference>
<feature type="binding site" evidence="2">
    <location>
        <position position="8"/>
    </location>
    <ligand>
        <name>Mg(2+)</name>
        <dbReference type="ChEBI" id="CHEBI:18420"/>
    </ligand>
</feature>
<dbReference type="InterPro" id="IPR037143">
    <property type="entry name" value="4-PPantetheinyl_Trfase_dom_sf"/>
</dbReference>
<protein>
    <recommendedName>
        <fullName evidence="2">Holo-[acyl-carrier-protein] synthase</fullName>
        <shortName evidence="2">Holo-ACP synthase</shortName>
        <ecNumber evidence="2">2.7.8.7</ecNumber>
    </recommendedName>
    <alternativeName>
        <fullName evidence="2">4'-phosphopantetheinyl transferase AcpS</fullName>
    </alternativeName>
</protein>
<comment type="subcellular location">
    <subcellularLocation>
        <location evidence="2">Cytoplasm</location>
    </subcellularLocation>
</comment>
<comment type="caution">
    <text evidence="4">The sequence shown here is derived from an EMBL/GenBank/DDBJ whole genome shotgun (WGS) entry which is preliminary data.</text>
</comment>
<dbReference type="GO" id="GO:0008897">
    <property type="term" value="F:holo-[acyl-carrier-protein] synthase activity"/>
    <property type="evidence" value="ECO:0007669"/>
    <property type="project" value="UniProtKB-UniRule"/>
</dbReference>
<dbReference type="EMBL" id="JADKIO010000005">
    <property type="protein sequence ID" value="MBK9795357.1"/>
    <property type="molecule type" value="Genomic_DNA"/>
</dbReference>
<dbReference type="Proteomes" id="UP000886657">
    <property type="component" value="Unassembled WGS sequence"/>
</dbReference>
<sequence length="122" mass="13394">MIAGLGTDLCPPSRWRHLVERFGAEKCTGRILHPEEAAYLLGGNRQRLPERLAGRWALREAFGKALGTGLEGWSWKELRYINGRLWAVGALAELLAARKILTLHGSVSHDGDLALAVVILEG</sequence>
<organism evidence="4 5">
    <name type="scientific">Candidatus Geothrix skivensis</name>
    <dbReference type="NCBI Taxonomy" id="2954439"/>
    <lineage>
        <taxon>Bacteria</taxon>
        <taxon>Pseudomonadati</taxon>
        <taxon>Acidobacteriota</taxon>
        <taxon>Holophagae</taxon>
        <taxon>Holophagales</taxon>
        <taxon>Holophagaceae</taxon>
        <taxon>Geothrix</taxon>
    </lineage>
</organism>
<comment type="function">
    <text evidence="2">Transfers the 4'-phosphopantetheine moiety from coenzyme A to a Ser of acyl-carrier-protein.</text>
</comment>
<keyword evidence="2" id="KW-0443">Lipid metabolism</keyword>
<dbReference type="Pfam" id="PF01648">
    <property type="entry name" value="ACPS"/>
    <property type="match status" value="1"/>
</dbReference>
<proteinExistence type="inferred from homology"/>
<keyword evidence="1 2" id="KW-0808">Transferase</keyword>
<keyword evidence="2" id="KW-0479">Metal-binding</keyword>
<name>A0A9D7SF37_9BACT</name>
<keyword evidence="2" id="KW-0276">Fatty acid metabolism</keyword>
<dbReference type="AlphaFoldDB" id="A0A9D7SF37"/>
<dbReference type="GO" id="GO:0005737">
    <property type="term" value="C:cytoplasm"/>
    <property type="evidence" value="ECO:0007669"/>
    <property type="project" value="UniProtKB-SubCell"/>
</dbReference>
<gene>
    <name evidence="2" type="primary">acpS</name>
    <name evidence="4" type="ORF">IPP58_02460</name>
</gene>
<evidence type="ECO:0000256" key="1">
    <source>
        <dbReference type="ARBA" id="ARBA00022679"/>
    </source>
</evidence>
<dbReference type="EC" id="2.7.8.7" evidence="2"/>
<evidence type="ECO:0000256" key="2">
    <source>
        <dbReference type="HAMAP-Rule" id="MF_00101"/>
    </source>
</evidence>
<reference evidence="4" key="1">
    <citation type="submission" date="2020-10" db="EMBL/GenBank/DDBJ databases">
        <title>Connecting structure to function with the recovery of over 1000 high-quality activated sludge metagenome-assembled genomes encoding full-length rRNA genes using long-read sequencing.</title>
        <authorList>
            <person name="Singleton C.M."/>
            <person name="Petriglieri F."/>
            <person name="Kristensen J.M."/>
            <person name="Kirkegaard R.H."/>
            <person name="Michaelsen T.Y."/>
            <person name="Andersen M.H."/>
            <person name="Karst S.M."/>
            <person name="Dueholm M.S."/>
            <person name="Nielsen P.H."/>
            <person name="Albertsen M."/>
        </authorList>
    </citation>
    <scope>NUCLEOTIDE SEQUENCE</scope>
    <source>
        <strain evidence="4">Skiv_18-Q3-R9-52_MAXAC.067</strain>
    </source>
</reference>
<keyword evidence="2" id="KW-0275">Fatty acid biosynthesis</keyword>
<keyword evidence="2" id="KW-0444">Lipid biosynthesis</keyword>
<dbReference type="GO" id="GO:0006633">
    <property type="term" value="P:fatty acid biosynthetic process"/>
    <property type="evidence" value="ECO:0007669"/>
    <property type="project" value="UniProtKB-UniRule"/>
</dbReference>